<gene>
    <name evidence="6" type="ORF">SAMN05444274_1063</name>
</gene>
<dbReference type="InterPro" id="IPR016035">
    <property type="entry name" value="Acyl_Trfase/lysoPLipase"/>
</dbReference>
<feature type="active site" description="Nucleophile" evidence="4">
    <location>
        <position position="48"/>
    </location>
</feature>
<evidence type="ECO:0000256" key="2">
    <source>
        <dbReference type="ARBA" id="ARBA00022963"/>
    </source>
</evidence>
<sequence>MDKITAKSELPRFGIALSGGGARGIAHIGVLDALENFGIKPRVISGTSMGAIVGVFYAAGCSPKEILAILTESKFHKMINWHMPFSGLIDIGQVQKVMKDMIGEDDFAALKMPFYCAVTNLNSGQEEIKSKGKLFQWVMASASIPVVFEPQIIDGQTYVDGGLLNNLPAEAIRDKCQLLIGVHVNHNGPEGKVKGMKAIAERAFRLGIAQNVEDSKKVCDFVIEPPEAREFSTFNFNKAEEIYRVGYNATVRQIMKLFNDIDLEKVMELKKASDGKPGISELGK</sequence>
<feature type="domain" description="PNPLA" evidence="5">
    <location>
        <begin position="15"/>
        <end position="173"/>
    </location>
</feature>
<feature type="active site" description="Proton acceptor" evidence="4">
    <location>
        <position position="160"/>
    </location>
</feature>
<keyword evidence="2 4" id="KW-0442">Lipid degradation</keyword>
<dbReference type="Gene3D" id="3.40.1090.10">
    <property type="entry name" value="Cytosolic phospholipase A2 catalytic domain"/>
    <property type="match status" value="2"/>
</dbReference>
<dbReference type="InterPro" id="IPR002641">
    <property type="entry name" value="PNPLA_dom"/>
</dbReference>
<protein>
    <submittedName>
        <fullName evidence="6">NTE family protein</fullName>
    </submittedName>
</protein>
<dbReference type="Proteomes" id="UP000184164">
    <property type="component" value="Unassembled WGS sequence"/>
</dbReference>
<dbReference type="Pfam" id="PF01734">
    <property type="entry name" value="Patatin"/>
    <property type="match status" value="1"/>
</dbReference>
<feature type="short sequence motif" description="GXSXG" evidence="4">
    <location>
        <begin position="46"/>
        <end position="50"/>
    </location>
</feature>
<proteinExistence type="predicted"/>
<dbReference type="OrthoDB" id="9770965at2"/>
<accession>A0A1M5C8V7</accession>
<dbReference type="RefSeq" id="WP_073002296.1">
    <property type="nucleotide sequence ID" value="NZ_FQUM01000006.1"/>
</dbReference>
<evidence type="ECO:0000313" key="7">
    <source>
        <dbReference type="Proteomes" id="UP000184164"/>
    </source>
</evidence>
<dbReference type="EMBL" id="FQUM01000006">
    <property type="protein sequence ID" value="SHF51183.1"/>
    <property type="molecule type" value="Genomic_DNA"/>
</dbReference>
<evidence type="ECO:0000256" key="3">
    <source>
        <dbReference type="ARBA" id="ARBA00023098"/>
    </source>
</evidence>
<evidence type="ECO:0000259" key="5">
    <source>
        <dbReference type="PROSITE" id="PS51635"/>
    </source>
</evidence>
<feature type="short sequence motif" description="DGA/G" evidence="4">
    <location>
        <begin position="160"/>
        <end position="162"/>
    </location>
</feature>
<dbReference type="PANTHER" id="PTHR14226:SF29">
    <property type="entry name" value="NEUROPATHY TARGET ESTERASE SWS"/>
    <property type="match status" value="1"/>
</dbReference>
<dbReference type="GO" id="GO:0016787">
    <property type="term" value="F:hydrolase activity"/>
    <property type="evidence" value="ECO:0007669"/>
    <property type="project" value="UniProtKB-UniRule"/>
</dbReference>
<dbReference type="AlphaFoldDB" id="A0A1M5C8V7"/>
<reference evidence="6 7" key="1">
    <citation type="submission" date="2016-11" db="EMBL/GenBank/DDBJ databases">
        <authorList>
            <person name="Jaros S."/>
            <person name="Januszkiewicz K."/>
            <person name="Wedrychowicz H."/>
        </authorList>
    </citation>
    <scope>NUCLEOTIDE SEQUENCE [LARGE SCALE GENOMIC DNA]</scope>
    <source>
        <strain evidence="6 7">DSM 26910</strain>
    </source>
</reference>
<keyword evidence="3 4" id="KW-0443">Lipid metabolism</keyword>
<evidence type="ECO:0000313" key="6">
    <source>
        <dbReference type="EMBL" id="SHF51183.1"/>
    </source>
</evidence>
<organism evidence="6 7">
    <name type="scientific">Mariniphaga anaerophila</name>
    <dbReference type="NCBI Taxonomy" id="1484053"/>
    <lineage>
        <taxon>Bacteria</taxon>
        <taxon>Pseudomonadati</taxon>
        <taxon>Bacteroidota</taxon>
        <taxon>Bacteroidia</taxon>
        <taxon>Marinilabiliales</taxon>
        <taxon>Prolixibacteraceae</taxon>
        <taxon>Mariniphaga</taxon>
    </lineage>
</organism>
<name>A0A1M5C8V7_9BACT</name>
<dbReference type="GO" id="GO:0016042">
    <property type="term" value="P:lipid catabolic process"/>
    <property type="evidence" value="ECO:0007669"/>
    <property type="project" value="UniProtKB-UniRule"/>
</dbReference>
<dbReference type="PANTHER" id="PTHR14226">
    <property type="entry name" value="NEUROPATHY TARGET ESTERASE/SWISS CHEESE D.MELANOGASTER"/>
    <property type="match status" value="1"/>
</dbReference>
<feature type="short sequence motif" description="GXGXXG" evidence="4">
    <location>
        <begin position="19"/>
        <end position="24"/>
    </location>
</feature>
<evidence type="ECO:0000256" key="4">
    <source>
        <dbReference type="PROSITE-ProRule" id="PRU01161"/>
    </source>
</evidence>
<keyword evidence="1 4" id="KW-0378">Hydrolase</keyword>
<dbReference type="SUPFAM" id="SSF52151">
    <property type="entry name" value="FabD/lysophospholipase-like"/>
    <property type="match status" value="1"/>
</dbReference>
<dbReference type="CDD" id="cd07205">
    <property type="entry name" value="Pat_PNPLA6_PNPLA7_NTE1_like"/>
    <property type="match status" value="1"/>
</dbReference>
<evidence type="ECO:0000256" key="1">
    <source>
        <dbReference type="ARBA" id="ARBA00022801"/>
    </source>
</evidence>
<keyword evidence="7" id="KW-1185">Reference proteome</keyword>
<dbReference type="InterPro" id="IPR050301">
    <property type="entry name" value="NTE"/>
</dbReference>
<dbReference type="PROSITE" id="PS51635">
    <property type="entry name" value="PNPLA"/>
    <property type="match status" value="1"/>
</dbReference>